<dbReference type="PANTHER" id="PTHR47561:SF2">
    <property type="entry name" value="HYPOTHETICAL POLYSACCHARIDE DEACETYLASE (EUROFUNG)"/>
    <property type="match status" value="1"/>
</dbReference>
<dbReference type="SUPFAM" id="SSF88713">
    <property type="entry name" value="Glycoside hydrolase/deacetylase"/>
    <property type="match status" value="1"/>
</dbReference>
<comment type="caution">
    <text evidence="2">The sequence shown here is derived from an EMBL/GenBank/DDBJ whole genome shotgun (WGS) entry which is preliminary data.</text>
</comment>
<evidence type="ECO:0000313" key="3">
    <source>
        <dbReference type="Proteomes" id="UP001430848"/>
    </source>
</evidence>
<evidence type="ECO:0000259" key="1">
    <source>
        <dbReference type="Pfam" id="PF01522"/>
    </source>
</evidence>
<accession>A0ABR1PMF1</accession>
<dbReference type="InterPro" id="IPR002509">
    <property type="entry name" value="NODB_dom"/>
</dbReference>
<dbReference type="Gene3D" id="3.20.20.370">
    <property type="entry name" value="Glycoside hydrolase/deacetylase"/>
    <property type="match status" value="1"/>
</dbReference>
<protein>
    <recommendedName>
        <fullName evidence="1">NodB homology domain-containing protein</fullName>
    </recommendedName>
</protein>
<feature type="domain" description="NodB homology" evidence="1">
    <location>
        <begin position="49"/>
        <end position="119"/>
    </location>
</feature>
<organism evidence="2 3">
    <name type="scientific">Diaporthe eres</name>
    <name type="common">Phomopsis oblonga</name>
    <dbReference type="NCBI Taxonomy" id="83184"/>
    <lineage>
        <taxon>Eukaryota</taxon>
        <taxon>Fungi</taxon>
        <taxon>Dikarya</taxon>
        <taxon>Ascomycota</taxon>
        <taxon>Pezizomycotina</taxon>
        <taxon>Sordariomycetes</taxon>
        <taxon>Sordariomycetidae</taxon>
        <taxon>Diaporthales</taxon>
        <taxon>Diaporthaceae</taxon>
        <taxon>Diaporthe</taxon>
        <taxon>Diaporthe eres species complex</taxon>
    </lineage>
</organism>
<gene>
    <name evidence="2" type="ORF">SLS63_001324</name>
</gene>
<dbReference type="PANTHER" id="PTHR47561">
    <property type="entry name" value="POLYSACCHARIDE DEACETYLASE FAMILY PROTEIN (AFU_ORTHOLOGUE AFUA_6G05030)"/>
    <property type="match status" value="1"/>
</dbReference>
<sequence length="339" mass="37818">MDTTKPRPRRMRICLSVDFDALSGYLGTGHTPENTLSDYSAGLLSANVGVPRLLRLFAKHGISDKVTWFIPGHSIETFPDRAAEIAASGAEIGLHGYSHEGAYAMTPEQEDDVLERCTELATGLLLSRGSGGEQQQQQQRPLGYRAPLYQIRESTVDLLQRRGFLYDSSMNAHDSLPYFLPRPFPQEVPHVPDYSKPAATWMRPTPLPAQPLPGTAEAAAALVEVPASWYTEDMTPMGFYPYTASTHGYVATDVVERMWWDRFEWLWENESFLDEGPGVGYGSIYPLIWHPESAGRAHIVGMVDRFLERLVKMAESSRGDITFETMASVAQSWKARDAS</sequence>
<dbReference type="EMBL" id="JAKNSF020000003">
    <property type="protein sequence ID" value="KAK7740124.1"/>
    <property type="molecule type" value="Genomic_DNA"/>
</dbReference>
<dbReference type="Pfam" id="PF01522">
    <property type="entry name" value="Polysacc_deac_1"/>
    <property type="match status" value="1"/>
</dbReference>
<name>A0ABR1PMF1_DIAER</name>
<proteinExistence type="predicted"/>
<evidence type="ECO:0000313" key="2">
    <source>
        <dbReference type="EMBL" id="KAK7740124.1"/>
    </source>
</evidence>
<dbReference type="Proteomes" id="UP001430848">
    <property type="component" value="Unassembled WGS sequence"/>
</dbReference>
<dbReference type="InterPro" id="IPR011330">
    <property type="entry name" value="Glyco_hydro/deAcase_b/a-brl"/>
</dbReference>
<keyword evidence="3" id="KW-1185">Reference proteome</keyword>
<reference evidence="2 3" key="1">
    <citation type="submission" date="2024-02" db="EMBL/GenBank/DDBJ databases">
        <title>De novo assembly and annotation of 12 fungi associated with fruit tree decline syndrome in Ontario, Canada.</title>
        <authorList>
            <person name="Sulman M."/>
            <person name="Ellouze W."/>
            <person name="Ilyukhin E."/>
        </authorList>
    </citation>
    <scope>NUCLEOTIDE SEQUENCE [LARGE SCALE GENOMIC DNA]</scope>
    <source>
        <strain evidence="2 3">M169</strain>
    </source>
</reference>